<protein>
    <submittedName>
        <fullName evidence="3">Oxidoreductase</fullName>
    </submittedName>
</protein>
<evidence type="ECO:0000259" key="1">
    <source>
        <dbReference type="Pfam" id="PF01408"/>
    </source>
</evidence>
<organism evidence="3 4">
    <name type="scientific">Butyricicoccus pullicaecorum</name>
    <dbReference type="NCBI Taxonomy" id="501571"/>
    <lineage>
        <taxon>Bacteria</taxon>
        <taxon>Bacillati</taxon>
        <taxon>Bacillota</taxon>
        <taxon>Clostridia</taxon>
        <taxon>Eubacteriales</taxon>
        <taxon>Butyricicoccaceae</taxon>
        <taxon>Butyricicoccus</taxon>
    </lineage>
</organism>
<dbReference type="Pfam" id="PF01408">
    <property type="entry name" value="GFO_IDH_MocA"/>
    <property type="match status" value="1"/>
</dbReference>
<dbReference type="SUPFAM" id="SSF51735">
    <property type="entry name" value="NAD(P)-binding Rossmann-fold domains"/>
    <property type="match status" value="1"/>
</dbReference>
<dbReference type="RefSeq" id="WP_087370625.1">
    <property type="nucleotide sequence ID" value="NZ_NFKK01000002.1"/>
</dbReference>
<dbReference type="InterPro" id="IPR000683">
    <property type="entry name" value="Gfo/Idh/MocA-like_OxRdtase_N"/>
</dbReference>
<comment type="caution">
    <text evidence="3">The sequence shown here is derived from an EMBL/GenBank/DDBJ whole genome shotgun (WGS) entry which is preliminary data.</text>
</comment>
<dbReference type="Pfam" id="PF22725">
    <property type="entry name" value="GFO_IDH_MocA_C3"/>
    <property type="match status" value="1"/>
</dbReference>
<dbReference type="Gene3D" id="3.40.50.720">
    <property type="entry name" value="NAD(P)-binding Rossmann-like Domain"/>
    <property type="match status" value="1"/>
</dbReference>
<dbReference type="EMBL" id="NFKK01000002">
    <property type="protein sequence ID" value="OUP54192.1"/>
    <property type="molecule type" value="Genomic_DNA"/>
</dbReference>
<dbReference type="PANTHER" id="PTHR43708:SF8">
    <property type="entry name" value="OXIDOREDUCTASE"/>
    <property type="match status" value="1"/>
</dbReference>
<dbReference type="InterPro" id="IPR055170">
    <property type="entry name" value="GFO_IDH_MocA-like_dom"/>
</dbReference>
<accession>A0A1Y4LJ90</accession>
<evidence type="ECO:0000259" key="2">
    <source>
        <dbReference type="Pfam" id="PF22725"/>
    </source>
</evidence>
<feature type="domain" description="GFO/IDH/MocA-like oxidoreductase" evidence="2">
    <location>
        <begin position="128"/>
        <end position="252"/>
    </location>
</feature>
<proteinExistence type="predicted"/>
<dbReference type="Gene3D" id="3.30.360.10">
    <property type="entry name" value="Dihydrodipicolinate Reductase, domain 2"/>
    <property type="match status" value="1"/>
</dbReference>
<sequence length="356" mass="40451">MDDIRIGIVGHGFMGHEHEKMLTKMDGIRVVGISDIDQKQLEDVQEGIKRYASNDELMHDPEVDVVLIAANNNQHYDLVVQAAKAGKDIICEKPVAMTTEELDGMLAVTKECGVKFTVHHQRRLDPDFRTMKAVFDQGSLGKVYSIKSGLYGFNGNMHDWHVYKKEGGGMLYDWGVHLLDQILWMMPGAKIKSVYADLRNVINFEVDDYFKILMRFDNDIMAEVELGTYYLTDKMHDKWFERHWMIGGNQGSAYVDGFEPEGKIVRTTHLLQNVSGQRTMTAAGPTRSFGPPAEGTIVTEPLPTVPTCHEDYFENYKKAYRGEEEFLVKVEETRRVLALMEAVRESARTGQSVAFE</sequence>
<feature type="domain" description="Gfo/Idh/MocA-like oxidoreductase N-terminal" evidence="1">
    <location>
        <begin position="4"/>
        <end position="120"/>
    </location>
</feature>
<dbReference type="SUPFAM" id="SSF55347">
    <property type="entry name" value="Glyceraldehyde-3-phosphate dehydrogenase-like, C-terminal domain"/>
    <property type="match status" value="1"/>
</dbReference>
<name>A0A1Y4LJ90_9FIRM</name>
<dbReference type="InterPro" id="IPR036291">
    <property type="entry name" value="NAD(P)-bd_dom_sf"/>
</dbReference>
<dbReference type="InterPro" id="IPR051317">
    <property type="entry name" value="Gfo/Idh/MocA_oxidoreduct"/>
</dbReference>
<dbReference type="PANTHER" id="PTHR43708">
    <property type="entry name" value="CONSERVED EXPRESSED OXIDOREDUCTASE (EUROFUNG)"/>
    <property type="match status" value="1"/>
</dbReference>
<evidence type="ECO:0000313" key="4">
    <source>
        <dbReference type="Proteomes" id="UP000195897"/>
    </source>
</evidence>
<gene>
    <name evidence="3" type="ORF">B5F17_02980</name>
</gene>
<dbReference type="AlphaFoldDB" id="A0A1Y4LJ90"/>
<evidence type="ECO:0000313" key="3">
    <source>
        <dbReference type="EMBL" id="OUP54192.1"/>
    </source>
</evidence>
<dbReference type="GO" id="GO:0000166">
    <property type="term" value="F:nucleotide binding"/>
    <property type="evidence" value="ECO:0007669"/>
    <property type="project" value="InterPro"/>
</dbReference>
<reference evidence="4" key="1">
    <citation type="submission" date="2017-04" db="EMBL/GenBank/DDBJ databases">
        <title>Function of individual gut microbiota members based on whole genome sequencing of pure cultures obtained from chicken caecum.</title>
        <authorList>
            <person name="Medvecky M."/>
            <person name="Cejkova D."/>
            <person name="Polansky O."/>
            <person name="Karasova D."/>
            <person name="Kubasova T."/>
            <person name="Cizek A."/>
            <person name="Rychlik I."/>
        </authorList>
    </citation>
    <scope>NUCLEOTIDE SEQUENCE [LARGE SCALE GENOMIC DNA]</scope>
    <source>
        <strain evidence="4">An180</strain>
    </source>
</reference>
<dbReference type="Proteomes" id="UP000195897">
    <property type="component" value="Unassembled WGS sequence"/>
</dbReference>